<name>A0A0B1SSW2_OESDE</name>
<feature type="region of interest" description="Disordered" evidence="1">
    <location>
        <begin position="74"/>
        <end position="102"/>
    </location>
</feature>
<evidence type="ECO:0000313" key="3">
    <source>
        <dbReference type="Proteomes" id="UP000053660"/>
    </source>
</evidence>
<protein>
    <submittedName>
        <fullName evidence="2">Uncharacterized protein</fullName>
    </submittedName>
</protein>
<keyword evidence="3" id="KW-1185">Reference proteome</keyword>
<dbReference type="EMBL" id="KN556557">
    <property type="protein sequence ID" value="KHJ88039.1"/>
    <property type="molecule type" value="Genomic_DNA"/>
</dbReference>
<evidence type="ECO:0000313" key="2">
    <source>
        <dbReference type="EMBL" id="KHJ88039.1"/>
    </source>
</evidence>
<evidence type="ECO:0000256" key="1">
    <source>
        <dbReference type="SAM" id="MobiDB-lite"/>
    </source>
</evidence>
<dbReference type="Proteomes" id="UP000053660">
    <property type="component" value="Unassembled WGS sequence"/>
</dbReference>
<sequence>MEVGLDVQENAVETNLFSITGDLSRTLGVSHTTISIGQARLVMAKWAGPLSLLFQLAMAVLIWDPSLAESIPWRKREADESTGGSLYSRNTWERQPKVLSEK</sequence>
<reference evidence="2 3" key="1">
    <citation type="submission" date="2014-03" db="EMBL/GenBank/DDBJ databases">
        <title>Draft genome of the hookworm Oesophagostomum dentatum.</title>
        <authorList>
            <person name="Mitreva M."/>
        </authorList>
    </citation>
    <scope>NUCLEOTIDE SEQUENCE [LARGE SCALE GENOMIC DNA]</scope>
    <source>
        <strain evidence="2 3">OD-Hann</strain>
    </source>
</reference>
<feature type="compositionally biased region" description="Basic and acidic residues" evidence="1">
    <location>
        <begin position="91"/>
        <end position="102"/>
    </location>
</feature>
<proteinExistence type="predicted"/>
<dbReference type="AlphaFoldDB" id="A0A0B1SSW2"/>
<organism evidence="2 3">
    <name type="scientific">Oesophagostomum dentatum</name>
    <name type="common">Nodular worm</name>
    <dbReference type="NCBI Taxonomy" id="61180"/>
    <lineage>
        <taxon>Eukaryota</taxon>
        <taxon>Metazoa</taxon>
        <taxon>Ecdysozoa</taxon>
        <taxon>Nematoda</taxon>
        <taxon>Chromadorea</taxon>
        <taxon>Rhabditida</taxon>
        <taxon>Rhabditina</taxon>
        <taxon>Rhabditomorpha</taxon>
        <taxon>Strongyloidea</taxon>
        <taxon>Strongylidae</taxon>
        <taxon>Oesophagostomum</taxon>
    </lineage>
</organism>
<gene>
    <name evidence="2" type="ORF">OESDEN_12169</name>
</gene>
<accession>A0A0B1SSW2</accession>